<evidence type="ECO:0000259" key="1">
    <source>
        <dbReference type="Pfam" id="PF07287"/>
    </source>
</evidence>
<dbReference type="KEGG" id="csur:N24_2387"/>
<sequence length="451" mass="47801">MNKTIKLGAGAGFSGDRIDPAQQLVEHADLDYLIFECLGERTVAAGELRRRSDKDSGFDPLLEARMRACLPGALEHGTRIITNAGAANPRAAAALVFKVAQDLKLPRAITIAVIEGDSVLPQVVHTNPLIWETNSSVSDSDGDPVSAHAYVGIEALLPALASGADVIIAGRVADPSLYLAPMVHEFGWSVDDYHLLGAGTAIGHLLECAGQLTGGYYADPIKKPVPNMAGLGFPYAEVAEDGTAVFKKLQSAGGILTVQTCTEQLLYEVSDPSAYITPDVVADFSNIQLTQVAAESVAIRGGTGHPRTETLKVTLGYQSGWMGEGQISYSGPRAFERAQLAAEIVVERLVQIHKIPQDVLNVELIGAGSAFRGLSAFPADPLEIRVRVAGIVESQERAAKIGWEVESLYTNGPAAGGGARQYTKELLSIRSALLPRDLVSLSTEILEVPTS</sequence>
<evidence type="ECO:0000313" key="2">
    <source>
        <dbReference type="EMBL" id="BAU96649.1"/>
    </source>
</evidence>
<dbReference type="InterPro" id="IPR010839">
    <property type="entry name" value="AtuA_N"/>
</dbReference>
<name>A0A160PRE2_9CORY</name>
<dbReference type="PANTHER" id="PTHR47472:SF1">
    <property type="entry name" value="DUF1446-DOMAIN-CONTAINING PROTEIN"/>
    <property type="match status" value="1"/>
</dbReference>
<dbReference type="RefSeq" id="WP_096457441.1">
    <property type="nucleotide sequence ID" value="NZ_AP017369.1"/>
</dbReference>
<protein>
    <recommendedName>
        <fullName evidence="1">Acyclic terpene utilisation N-terminal domain-containing protein</fullName>
    </recommendedName>
</protein>
<dbReference type="PANTHER" id="PTHR47472">
    <property type="entry name" value="PROPIONYL-COA CARBOXYLASE"/>
    <property type="match status" value="1"/>
</dbReference>
<reference evidence="2 3" key="1">
    <citation type="submission" date="2016-02" db="EMBL/GenBank/DDBJ databases">
        <title>Corynebacterium glutamicum N24 whole genome sequencing project.</title>
        <authorList>
            <person name="Matsutani M."/>
            <person name="Nangtapong N."/>
            <person name="Yakushi T."/>
            <person name="Matsushita K."/>
        </authorList>
    </citation>
    <scope>NUCLEOTIDE SEQUENCE [LARGE SCALE GENOMIC DNA]</scope>
    <source>
        <strain evidence="2 3">N24</strain>
    </source>
</reference>
<dbReference type="AlphaFoldDB" id="A0A160PRE2"/>
<keyword evidence="3" id="KW-1185">Reference proteome</keyword>
<organism evidence="2 3">
    <name type="scientific">Corynebacterium suranareeae</name>
    <dbReference type="NCBI Taxonomy" id="2506452"/>
    <lineage>
        <taxon>Bacteria</taxon>
        <taxon>Bacillati</taxon>
        <taxon>Actinomycetota</taxon>
        <taxon>Actinomycetes</taxon>
        <taxon>Mycobacteriales</taxon>
        <taxon>Corynebacteriaceae</taxon>
        <taxon>Corynebacterium</taxon>
    </lineage>
</organism>
<accession>A0A160PRE2</accession>
<evidence type="ECO:0000313" key="3">
    <source>
        <dbReference type="Proteomes" id="UP000218244"/>
    </source>
</evidence>
<proteinExistence type="predicted"/>
<dbReference type="Pfam" id="PF07287">
    <property type="entry name" value="AtuA"/>
    <property type="match status" value="1"/>
</dbReference>
<feature type="domain" description="Acyclic terpene utilisation N-terminal" evidence="1">
    <location>
        <begin position="5"/>
        <end position="442"/>
    </location>
</feature>
<gene>
    <name evidence="2" type="ORF">N24_2387</name>
</gene>
<dbReference type="Proteomes" id="UP000218244">
    <property type="component" value="Chromosome"/>
</dbReference>
<dbReference type="EMBL" id="AP017369">
    <property type="protein sequence ID" value="BAU96649.1"/>
    <property type="molecule type" value="Genomic_DNA"/>
</dbReference>